<gene>
    <name evidence="8" type="ORF">C8N28_0465</name>
</gene>
<dbReference type="InterPro" id="IPR036412">
    <property type="entry name" value="HAD-like_sf"/>
</dbReference>
<evidence type="ECO:0000313" key="9">
    <source>
        <dbReference type="Proteomes" id="UP000294616"/>
    </source>
</evidence>
<dbReference type="GO" id="GO:0016788">
    <property type="term" value="F:hydrolase activity, acting on ester bonds"/>
    <property type="evidence" value="ECO:0007669"/>
    <property type="project" value="InterPro"/>
</dbReference>
<sequence length="173" mass="19115">MVLFDQLKKVKAFVFDVDGVLTNGEVLVTEEGEQLRSFYIKDGYALKLAVKQGYPIAVITGGKSLGVKLRLEGLGIKDVFIDISHKTMILEQWMQKNNIQAESILYMGDDIPDIEAMGMVGFASCPADAVEDIKAISHYISPVKGGKGAVRDVIEKVLRLQNKWDIDPEVKSV</sequence>
<evidence type="ECO:0000256" key="2">
    <source>
        <dbReference type="ARBA" id="ARBA00005893"/>
    </source>
</evidence>
<evidence type="ECO:0000256" key="4">
    <source>
        <dbReference type="ARBA" id="ARBA00022723"/>
    </source>
</evidence>
<protein>
    <submittedName>
        <fullName evidence="8">3-deoxy-D-manno-octulosonate 8-phosphate phosphatase (KDO 8-P phosphatase)</fullName>
    </submittedName>
</protein>
<proteinExistence type="inferred from homology"/>
<dbReference type="Gene3D" id="3.40.50.1000">
    <property type="entry name" value="HAD superfamily/HAD-like"/>
    <property type="match status" value="1"/>
</dbReference>
<dbReference type="InterPro" id="IPR050793">
    <property type="entry name" value="CMP-NeuNAc_synthase"/>
</dbReference>
<feature type="binding site" evidence="7">
    <location>
        <position position="16"/>
    </location>
    <ligand>
        <name>Mg(2+)</name>
        <dbReference type="ChEBI" id="CHEBI:18420"/>
    </ligand>
</feature>
<dbReference type="InterPro" id="IPR006549">
    <property type="entry name" value="HAD-SF_hydro_IIIA"/>
</dbReference>
<evidence type="ECO:0000256" key="3">
    <source>
        <dbReference type="ARBA" id="ARBA00011881"/>
    </source>
</evidence>
<keyword evidence="5" id="KW-0378">Hydrolase</keyword>
<name>A0A4R1M0M7_9SPHI</name>
<keyword evidence="4 7" id="KW-0479">Metal-binding</keyword>
<organism evidence="8 9">
    <name type="scientific">Albibacterium bauzanense</name>
    <dbReference type="NCBI Taxonomy" id="653929"/>
    <lineage>
        <taxon>Bacteria</taxon>
        <taxon>Pseudomonadati</taxon>
        <taxon>Bacteroidota</taxon>
        <taxon>Sphingobacteriia</taxon>
        <taxon>Sphingobacteriales</taxon>
        <taxon>Sphingobacteriaceae</taxon>
        <taxon>Albibacterium</taxon>
    </lineage>
</organism>
<keyword evidence="6 7" id="KW-0460">Magnesium</keyword>
<dbReference type="RefSeq" id="WP_132221140.1">
    <property type="nucleotide sequence ID" value="NZ_SMGO01000001.1"/>
</dbReference>
<dbReference type="InterPro" id="IPR010023">
    <property type="entry name" value="KdsC_fam"/>
</dbReference>
<evidence type="ECO:0000256" key="1">
    <source>
        <dbReference type="ARBA" id="ARBA00001946"/>
    </source>
</evidence>
<accession>A0A4R1M0M7</accession>
<dbReference type="NCBIfam" id="TIGR01670">
    <property type="entry name" value="KdsC-phosphatas"/>
    <property type="match status" value="1"/>
</dbReference>
<dbReference type="AlphaFoldDB" id="A0A4R1M0M7"/>
<evidence type="ECO:0000256" key="7">
    <source>
        <dbReference type="PIRSR" id="PIRSR006118-2"/>
    </source>
</evidence>
<dbReference type="EMBL" id="SMGO01000001">
    <property type="protein sequence ID" value="TCK85165.1"/>
    <property type="molecule type" value="Genomic_DNA"/>
</dbReference>
<dbReference type="GO" id="GO:0046872">
    <property type="term" value="F:metal ion binding"/>
    <property type="evidence" value="ECO:0007669"/>
    <property type="project" value="UniProtKB-KW"/>
</dbReference>
<dbReference type="OrthoDB" id="9805604at2"/>
<comment type="subunit">
    <text evidence="3">Homotetramer.</text>
</comment>
<comment type="caution">
    <text evidence="8">The sequence shown here is derived from an EMBL/GenBank/DDBJ whole genome shotgun (WGS) entry which is preliminary data.</text>
</comment>
<dbReference type="FunFam" id="3.40.50.1000:FF:000029">
    <property type="entry name" value="3-deoxy-D-manno-octulosonate 8-phosphate phosphatase KdsC"/>
    <property type="match status" value="1"/>
</dbReference>
<dbReference type="Proteomes" id="UP000294616">
    <property type="component" value="Unassembled WGS sequence"/>
</dbReference>
<evidence type="ECO:0000313" key="8">
    <source>
        <dbReference type="EMBL" id="TCK85165.1"/>
    </source>
</evidence>
<dbReference type="Pfam" id="PF13419">
    <property type="entry name" value="HAD_2"/>
    <property type="match status" value="1"/>
</dbReference>
<reference evidence="8 9" key="1">
    <citation type="submission" date="2019-03" db="EMBL/GenBank/DDBJ databases">
        <title>Genomic Encyclopedia of Archaeal and Bacterial Type Strains, Phase II (KMG-II): from individual species to whole genera.</title>
        <authorList>
            <person name="Goeker M."/>
        </authorList>
    </citation>
    <scope>NUCLEOTIDE SEQUENCE [LARGE SCALE GENOMIC DNA]</scope>
    <source>
        <strain evidence="8 9">DSM 22554</strain>
    </source>
</reference>
<dbReference type="SFLD" id="SFLDG01138">
    <property type="entry name" value="C1.6.2:_Deoxy-d-mannose-octulo"/>
    <property type="match status" value="1"/>
</dbReference>
<dbReference type="PIRSF" id="PIRSF006118">
    <property type="entry name" value="KDO8-P_Ptase"/>
    <property type="match status" value="1"/>
</dbReference>
<evidence type="ECO:0000256" key="5">
    <source>
        <dbReference type="ARBA" id="ARBA00022801"/>
    </source>
</evidence>
<dbReference type="SFLD" id="SFLDS00003">
    <property type="entry name" value="Haloacid_Dehalogenase"/>
    <property type="match status" value="1"/>
</dbReference>
<feature type="binding site" evidence="7">
    <location>
        <position position="18"/>
    </location>
    <ligand>
        <name>substrate</name>
    </ligand>
</feature>
<dbReference type="CDD" id="cd01630">
    <property type="entry name" value="HAD_KDO-like"/>
    <property type="match status" value="1"/>
</dbReference>
<evidence type="ECO:0000256" key="6">
    <source>
        <dbReference type="ARBA" id="ARBA00022842"/>
    </source>
</evidence>
<dbReference type="SFLD" id="SFLDG01136">
    <property type="entry name" value="C1.6:_Phosphoserine_Phosphatas"/>
    <property type="match status" value="1"/>
</dbReference>
<dbReference type="NCBIfam" id="TIGR01662">
    <property type="entry name" value="HAD-SF-IIIA"/>
    <property type="match status" value="1"/>
</dbReference>
<feature type="binding site" evidence="7">
    <location>
        <position position="109"/>
    </location>
    <ligand>
        <name>Mg(2+)</name>
        <dbReference type="ChEBI" id="CHEBI:18420"/>
    </ligand>
</feature>
<dbReference type="InterPro" id="IPR023214">
    <property type="entry name" value="HAD_sf"/>
</dbReference>
<dbReference type="GO" id="GO:0008781">
    <property type="term" value="F:N-acylneuraminate cytidylyltransferase activity"/>
    <property type="evidence" value="ECO:0007669"/>
    <property type="project" value="TreeGrafter"/>
</dbReference>
<dbReference type="InterPro" id="IPR041492">
    <property type="entry name" value="HAD_2"/>
</dbReference>
<dbReference type="PANTHER" id="PTHR21485:SF3">
    <property type="entry name" value="N-ACYLNEURAMINATE CYTIDYLYLTRANSFERASE"/>
    <property type="match status" value="1"/>
</dbReference>
<keyword evidence="9" id="KW-1185">Reference proteome</keyword>
<comment type="cofactor">
    <cofactor evidence="1 7">
        <name>Mg(2+)</name>
        <dbReference type="ChEBI" id="CHEBI:18420"/>
    </cofactor>
</comment>
<dbReference type="SUPFAM" id="SSF56784">
    <property type="entry name" value="HAD-like"/>
    <property type="match status" value="1"/>
</dbReference>
<dbReference type="PANTHER" id="PTHR21485">
    <property type="entry name" value="HAD SUPERFAMILY MEMBERS CMAS AND KDSC"/>
    <property type="match status" value="1"/>
</dbReference>
<comment type="similarity">
    <text evidence="2">Belongs to the KdsC family.</text>
</comment>